<keyword evidence="2" id="KW-1185">Reference proteome</keyword>
<evidence type="ECO:0000313" key="2">
    <source>
        <dbReference type="Proteomes" id="UP000502376"/>
    </source>
</evidence>
<evidence type="ECO:0000313" key="1">
    <source>
        <dbReference type="EMBL" id="QJD54433.1"/>
    </source>
</evidence>
<dbReference type="RefSeq" id="YP_010738199.1">
    <property type="nucleotide sequence ID" value="NC_073023.1"/>
</dbReference>
<proteinExistence type="predicted"/>
<dbReference type="GeneID" id="79585564"/>
<protein>
    <submittedName>
        <fullName evidence="1">Uncharacterized protein</fullName>
    </submittedName>
</protein>
<accession>A0A6M3T9V9</accession>
<sequence length="84" mass="9538">MAYEIDTTVLGGLPVTIEYTVQGAEPDVGIMSSYVDEWYITAINGRPVKKCDWLDRRIAATKGETDRILEELGEADHDDYYDDY</sequence>
<dbReference type="EMBL" id="MN734437">
    <property type="protein sequence ID" value="QJD54433.1"/>
    <property type="molecule type" value="Genomic_DNA"/>
</dbReference>
<reference evidence="1 2" key="1">
    <citation type="submission" date="2019-11" db="EMBL/GenBank/DDBJ databases">
        <authorList>
            <person name="Hylling O."/>
            <person name="Hansen L.H."/>
            <person name="Johansen A."/>
        </authorList>
    </citation>
    <scope>NUCLEOTIDE SEQUENCE [LARGE SCALE GENOMIC DNA]</scope>
</reference>
<organism evidence="1 2">
    <name type="scientific">Sphingomonas phage Eidolon</name>
    <dbReference type="NCBI Taxonomy" id="2686311"/>
    <lineage>
        <taxon>Viruses</taxon>
        <taxon>Duplodnaviria</taxon>
        <taxon>Heunggongvirae</taxon>
        <taxon>Uroviricota</taxon>
        <taxon>Caudoviricetes</taxon>
        <taxon>Johnpaulvirinae</taxon>
        <taxon>Eidolonvirus</taxon>
        <taxon>Eidolonvirus eidolon</taxon>
    </lineage>
</organism>
<name>A0A6M3T9V9_9CAUD</name>
<dbReference type="KEGG" id="vg:79585564"/>
<dbReference type="Proteomes" id="UP000502376">
    <property type="component" value="Segment"/>
</dbReference>